<evidence type="ECO:0000313" key="3">
    <source>
        <dbReference type="Proteomes" id="UP000567179"/>
    </source>
</evidence>
<organism evidence="2 3">
    <name type="scientific">Psilocybe cf. subviscida</name>
    <dbReference type="NCBI Taxonomy" id="2480587"/>
    <lineage>
        <taxon>Eukaryota</taxon>
        <taxon>Fungi</taxon>
        <taxon>Dikarya</taxon>
        <taxon>Basidiomycota</taxon>
        <taxon>Agaricomycotina</taxon>
        <taxon>Agaricomycetes</taxon>
        <taxon>Agaricomycetidae</taxon>
        <taxon>Agaricales</taxon>
        <taxon>Agaricineae</taxon>
        <taxon>Strophariaceae</taxon>
        <taxon>Psilocybe</taxon>
    </lineage>
</organism>
<accession>A0A8H5ETM1</accession>
<keyword evidence="3" id="KW-1185">Reference proteome</keyword>
<dbReference type="Proteomes" id="UP000567179">
    <property type="component" value="Unassembled WGS sequence"/>
</dbReference>
<dbReference type="AlphaFoldDB" id="A0A8H5ETM1"/>
<comment type="caution">
    <text evidence="2">The sequence shown here is derived from an EMBL/GenBank/DDBJ whole genome shotgun (WGS) entry which is preliminary data.</text>
</comment>
<evidence type="ECO:0000313" key="2">
    <source>
        <dbReference type="EMBL" id="KAF5312055.1"/>
    </source>
</evidence>
<dbReference type="EMBL" id="JAACJJ010000056">
    <property type="protein sequence ID" value="KAF5312055.1"/>
    <property type="molecule type" value="Genomic_DNA"/>
</dbReference>
<dbReference type="OrthoDB" id="2561686at2759"/>
<keyword evidence="1" id="KW-0472">Membrane</keyword>
<reference evidence="2 3" key="1">
    <citation type="journal article" date="2020" name="ISME J.">
        <title>Uncovering the hidden diversity of litter-decomposition mechanisms in mushroom-forming fungi.</title>
        <authorList>
            <person name="Floudas D."/>
            <person name="Bentzer J."/>
            <person name="Ahren D."/>
            <person name="Johansson T."/>
            <person name="Persson P."/>
            <person name="Tunlid A."/>
        </authorList>
    </citation>
    <scope>NUCLEOTIDE SEQUENCE [LARGE SCALE GENOMIC DNA]</scope>
    <source>
        <strain evidence="2 3">CBS 101986</strain>
    </source>
</reference>
<proteinExistence type="predicted"/>
<evidence type="ECO:0000256" key="1">
    <source>
        <dbReference type="SAM" id="Phobius"/>
    </source>
</evidence>
<feature type="transmembrane region" description="Helical" evidence="1">
    <location>
        <begin position="58"/>
        <end position="83"/>
    </location>
</feature>
<feature type="transmembrane region" description="Helical" evidence="1">
    <location>
        <begin position="12"/>
        <end position="37"/>
    </location>
</feature>
<protein>
    <submittedName>
        <fullName evidence="2">Uncharacterized protein</fullName>
    </submittedName>
</protein>
<keyword evidence="1" id="KW-0812">Transmembrane</keyword>
<sequence>MPSVVSAASEFVASIFNIFLSLGQSLFAVFHAVFALVEDGITGAFKLVTHVLSMFTELFSGAVGFIAGNFVAILVVVGGFFAYQQYLARNRSTIHGSTNKSLKA</sequence>
<keyword evidence="1" id="KW-1133">Transmembrane helix</keyword>
<gene>
    <name evidence="2" type="ORF">D9619_003343</name>
</gene>
<name>A0A8H5ETM1_9AGAR</name>